<proteinExistence type="predicted"/>
<reference evidence="2 3" key="1">
    <citation type="submission" date="2018-05" db="EMBL/GenBank/DDBJ databases">
        <title>Genomic Encyclopedia of Type Strains, Phase IV (KMG-IV): sequencing the most valuable type-strain genomes for metagenomic binning, comparative biology and taxonomic classification.</title>
        <authorList>
            <person name="Goeker M."/>
        </authorList>
    </citation>
    <scope>NUCLEOTIDE SEQUENCE [LARGE SCALE GENOMIC DNA]</scope>
    <source>
        <strain evidence="2 3">DSM 22440</strain>
    </source>
</reference>
<name>A0A2V3WFU0_9BACI</name>
<comment type="caution">
    <text evidence="2">The sequence shown here is derived from an EMBL/GenBank/DDBJ whole genome shotgun (WGS) entry which is preliminary data.</text>
</comment>
<evidence type="ECO:0000313" key="2">
    <source>
        <dbReference type="EMBL" id="PXW92110.1"/>
    </source>
</evidence>
<protein>
    <submittedName>
        <fullName evidence="2">Uncharacterized protein DUF4181</fullName>
    </submittedName>
</protein>
<dbReference type="Proteomes" id="UP000247922">
    <property type="component" value="Unassembled WGS sequence"/>
</dbReference>
<accession>A0A2V3WFU0</accession>
<gene>
    <name evidence="2" type="ORF">DES38_103126</name>
</gene>
<dbReference type="Pfam" id="PF13789">
    <property type="entry name" value="DUF4181"/>
    <property type="match status" value="1"/>
</dbReference>
<dbReference type="EMBL" id="QJJR01000003">
    <property type="protein sequence ID" value="PXW92110.1"/>
    <property type="molecule type" value="Genomic_DNA"/>
</dbReference>
<keyword evidence="1" id="KW-0812">Transmembrane</keyword>
<feature type="transmembrane region" description="Helical" evidence="1">
    <location>
        <begin position="49"/>
        <end position="70"/>
    </location>
</feature>
<dbReference type="AlphaFoldDB" id="A0A2V3WFU0"/>
<sequence>MTDSNHFLLAVGIFLFVIVFVNVTLSRLFKVKQRSLFKENYVNATHKKVNFIVTFLLIVVGVLSWAYVLTYTKLEFTVYLILLVVVGAQNAVRTWFEWRHAEEPRQALITVIETLTILLYYGYVSHYIFT</sequence>
<dbReference type="RefSeq" id="WP_110250743.1">
    <property type="nucleotide sequence ID" value="NZ_QJJR01000003.1"/>
</dbReference>
<feature type="transmembrane region" description="Helical" evidence="1">
    <location>
        <begin position="76"/>
        <end position="96"/>
    </location>
</feature>
<feature type="transmembrane region" description="Helical" evidence="1">
    <location>
        <begin position="6"/>
        <end position="29"/>
    </location>
</feature>
<evidence type="ECO:0000313" key="3">
    <source>
        <dbReference type="Proteomes" id="UP000247922"/>
    </source>
</evidence>
<keyword evidence="1" id="KW-1133">Transmembrane helix</keyword>
<feature type="transmembrane region" description="Helical" evidence="1">
    <location>
        <begin position="108"/>
        <end position="129"/>
    </location>
</feature>
<dbReference type="InterPro" id="IPR025441">
    <property type="entry name" value="DUF4181"/>
</dbReference>
<dbReference type="OrthoDB" id="2428213at2"/>
<keyword evidence="3" id="KW-1185">Reference proteome</keyword>
<keyword evidence="1" id="KW-0472">Membrane</keyword>
<evidence type="ECO:0000256" key="1">
    <source>
        <dbReference type="SAM" id="Phobius"/>
    </source>
</evidence>
<organism evidence="2 3">
    <name type="scientific">Streptohalobacillus salinus</name>
    <dbReference type="NCBI Taxonomy" id="621096"/>
    <lineage>
        <taxon>Bacteria</taxon>
        <taxon>Bacillati</taxon>
        <taxon>Bacillota</taxon>
        <taxon>Bacilli</taxon>
        <taxon>Bacillales</taxon>
        <taxon>Bacillaceae</taxon>
        <taxon>Streptohalobacillus</taxon>
    </lineage>
</organism>